<organism evidence="1 2">
    <name type="scientific">Lichenicola cladoniae</name>
    <dbReference type="NCBI Taxonomy" id="1484109"/>
    <lineage>
        <taxon>Bacteria</taxon>
        <taxon>Pseudomonadati</taxon>
        <taxon>Pseudomonadota</taxon>
        <taxon>Alphaproteobacteria</taxon>
        <taxon>Acetobacterales</taxon>
        <taxon>Acetobacteraceae</taxon>
        <taxon>Lichenicola</taxon>
    </lineage>
</organism>
<name>A0A6M8HF51_9PROT</name>
<evidence type="ECO:0000313" key="1">
    <source>
        <dbReference type="EMBL" id="QKE88637.1"/>
    </source>
</evidence>
<dbReference type="KEGG" id="lck:HN018_00695"/>
<protein>
    <submittedName>
        <fullName evidence="1">Uncharacterized protein</fullName>
    </submittedName>
</protein>
<keyword evidence="2" id="KW-1185">Reference proteome</keyword>
<gene>
    <name evidence="1" type="ORF">HN018_00695</name>
</gene>
<evidence type="ECO:0000313" key="2">
    <source>
        <dbReference type="Proteomes" id="UP000500767"/>
    </source>
</evidence>
<dbReference type="AlphaFoldDB" id="A0A6M8HF51"/>
<proteinExistence type="predicted"/>
<dbReference type="EMBL" id="CP053708">
    <property type="protein sequence ID" value="QKE88637.1"/>
    <property type="molecule type" value="Genomic_DNA"/>
</dbReference>
<reference evidence="1 2" key="1">
    <citation type="journal article" date="2014" name="World J. Microbiol. Biotechnol.">
        <title>Biodiversity and physiological characteristics of Antarctic and Arctic lichens-associated bacteria.</title>
        <authorList>
            <person name="Lee Y.M."/>
            <person name="Kim E.H."/>
            <person name="Lee H.K."/>
            <person name="Hong S.G."/>
        </authorList>
    </citation>
    <scope>NUCLEOTIDE SEQUENCE [LARGE SCALE GENOMIC DNA]</scope>
    <source>
        <strain evidence="1 2">PAMC 26569</strain>
    </source>
</reference>
<dbReference type="RefSeq" id="WP_171832697.1">
    <property type="nucleotide sequence ID" value="NZ_CP053708.1"/>
</dbReference>
<accession>A0A6M8HF51</accession>
<sequence length="90" mass="9810">MRMTLQHLGQLVAGRRHAVLAATAVRLEQELTDATLSMADKLMGFPARQAERRAKQKVMLSIPDLQAHVKAIAVVGEAQRSGVEPDQPAQ</sequence>
<dbReference type="Proteomes" id="UP000500767">
    <property type="component" value="Chromosome"/>
</dbReference>